<dbReference type="Pfam" id="PF10670">
    <property type="entry name" value="DUF4198"/>
    <property type="match status" value="1"/>
</dbReference>
<evidence type="ECO:0000313" key="1">
    <source>
        <dbReference type="EMBL" id="BCU06600.1"/>
    </source>
</evidence>
<name>A0ABN6G9G6_9GAMM</name>
<reference evidence="1 2" key="1">
    <citation type="submission" date="2021-04" db="EMBL/GenBank/DDBJ databases">
        <title>Complete genome sequencing of Allochromatium tepidum strain NZ.</title>
        <authorList>
            <person name="Tsukatani Y."/>
            <person name="Mori H."/>
        </authorList>
    </citation>
    <scope>NUCLEOTIDE SEQUENCE [LARGE SCALE GENOMIC DNA]</scope>
    <source>
        <strain evidence="1 2">NZ</strain>
    </source>
</reference>
<accession>A0ABN6G9G6</accession>
<dbReference type="InterPro" id="IPR019613">
    <property type="entry name" value="DUF4198"/>
</dbReference>
<dbReference type="Proteomes" id="UP000680679">
    <property type="component" value="Chromosome"/>
</dbReference>
<gene>
    <name evidence="1" type="ORF">Atep_12770</name>
</gene>
<evidence type="ECO:0000313" key="2">
    <source>
        <dbReference type="Proteomes" id="UP000680679"/>
    </source>
</evidence>
<sequence>MRHLSPLRRLAWLTLFGTLGAQAHFQELIPSMDLVTDPSASEITLDLTFTHPMERGPAMAMGRPVQFGVLTPAGREDLLASLTPRTQDDQPAYSARYRIRQPGDHVFFVEPAPYWEAAEGLMIVHYTKVVVDGFGGGEGWDAEVGFPVEITPLTRPYGLWTGNLFRGVVKRNGRPVPFAEVEVEWRNDGSVTAPADAFVTQVVKADAQGVFAYAMPRAGWWGFAALLEGERPMKNPEGEEVPVEAGALIWVHTRDMK</sequence>
<organism evidence="1 2">
    <name type="scientific">Allochromatium tepidum</name>
    <dbReference type="NCBI Taxonomy" id="553982"/>
    <lineage>
        <taxon>Bacteria</taxon>
        <taxon>Pseudomonadati</taxon>
        <taxon>Pseudomonadota</taxon>
        <taxon>Gammaproteobacteria</taxon>
        <taxon>Chromatiales</taxon>
        <taxon>Chromatiaceae</taxon>
        <taxon>Allochromatium</taxon>
    </lineage>
</organism>
<proteinExistence type="predicted"/>
<keyword evidence="1" id="KW-0449">Lipoprotein</keyword>
<dbReference type="RefSeq" id="WP_213380979.1">
    <property type="nucleotide sequence ID" value="NZ_AP024563.1"/>
</dbReference>
<protein>
    <submittedName>
        <fullName evidence="1">Lipoprotein</fullName>
    </submittedName>
</protein>
<keyword evidence="2" id="KW-1185">Reference proteome</keyword>
<dbReference type="EMBL" id="AP024563">
    <property type="protein sequence ID" value="BCU06600.1"/>
    <property type="molecule type" value="Genomic_DNA"/>
</dbReference>